<comment type="caution">
    <text evidence="2">The sequence shown here is derived from an EMBL/GenBank/DDBJ whole genome shotgun (WGS) entry which is preliminary data.</text>
</comment>
<sequence>MSNRRNNLDISADILRTAHSGARKTRIVYQANLNFDIVKKYLKALLDRGLDEDLDNPAANLLRAALIAAVAL</sequence>
<protein>
    <recommendedName>
        <fullName evidence="1">ArnR1-like winged helix-turn-helix domain-containing protein</fullName>
    </recommendedName>
</protein>
<dbReference type="Gene3D" id="1.10.10.10">
    <property type="entry name" value="Winged helix-like DNA-binding domain superfamily/Winged helix DNA-binding domain"/>
    <property type="match status" value="1"/>
</dbReference>
<name>X1KLG6_9ZZZZ</name>
<accession>X1KLG6</accession>
<feature type="domain" description="ArnR1-like winged helix-turn-helix" evidence="1">
    <location>
        <begin position="4"/>
        <end position="50"/>
    </location>
</feature>
<organism evidence="2">
    <name type="scientific">marine sediment metagenome</name>
    <dbReference type="NCBI Taxonomy" id="412755"/>
    <lineage>
        <taxon>unclassified sequences</taxon>
        <taxon>metagenomes</taxon>
        <taxon>ecological metagenomes</taxon>
    </lineage>
</organism>
<proteinExistence type="predicted"/>
<reference evidence="2" key="1">
    <citation type="journal article" date="2014" name="Front. Microbiol.">
        <title>High frequency of phylogenetically diverse reductive dehalogenase-homologous genes in deep subseafloor sedimentary metagenomes.</title>
        <authorList>
            <person name="Kawai M."/>
            <person name="Futagami T."/>
            <person name="Toyoda A."/>
            <person name="Takaki Y."/>
            <person name="Nishi S."/>
            <person name="Hori S."/>
            <person name="Arai W."/>
            <person name="Tsubouchi T."/>
            <person name="Morono Y."/>
            <person name="Uchiyama I."/>
            <person name="Ito T."/>
            <person name="Fujiyama A."/>
            <person name="Inagaki F."/>
            <person name="Takami H."/>
        </authorList>
    </citation>
    <scope>NUCLEOTIDE SEQUENCE</scope>
    <source>
        <strain evidence="2">Expedition CK06-06</strain>
    </source>
</reference>
<dbReference type="InterPro" id="IPR038723">
    <property type="entry name" value="ArnR1-like_HTH"/>
</dbReference>
<evidence type="ECO:0000313" key="2">
    <source>
        <dbReference type="EMBL" id="GAI07498.1"/>
    </source>
</evidence>
<dbReference type="Pfam" id="PF14947">
    <property type="entry name" value="HTH_45"/>
    <property type="match status" value="1"/>
</dbReference>
<dbReference type="AlphaFoldDB" id="X1KLG6"/>
<gene>
    <name evidence="2" type="ORF">S06H3_12391</name>
</gene>
<dbReference type="InterPro" id="IPR036388">
    <property type="entry name" value="WH-like_DNA-bd_sf"/>
</dbReference>
<evidence type="ECO:0000259" key="1">
    <source>
        <dbReference type="Pfam" id="PF14947"/>
    </source>
</evidence>
<dbReference type="EMBL" id="BARV01006068">
    <property type="protein sequence ID" value="GAI07498.1"/>
    <property type="molecule type" value="Genomic_DNA"/>
</dbReference>